<comment type="caution">
    <text evidence="2">The sequence shown here is derived from an EMBL/GenBank/DDBJ whole genome shotgun (WGS) entry which is preliminary data.</text>
</comment>
<proteinExistence type="predicted"/>
<dbReference type="CDD" id="cd11526">
    <property type="entry name" value="SYLF_FYVE"/>
    <property type="match status" value="1"/>
</dbReference>
<reference evidence="2" key="1">
    <citation type="submission" date="2021-12" db="EMBL/GenBank/DDBJ databases">
        <title>Prjna785345.</title>
        <authorList>
            <person name="Rujirawat T."/>
            <person name="Krajaejun T."/>
        </authorList>
    </citation>
    <scope>NUCLEOTIDE SEQUENCE</scope>
    <source>
        <strain evidence="2">Pi057C3</strain>
    </source>
</reference>
<evidence type="ECO:0000313" key="2">
    <source>
        <dbReference type="EMBL" id="KAJ0401579.1"/>
    </source>
</evidence>
<evidence type="ECO:0000313" key="3">
    <source>
        <dbReference type="Proteomes" id="UP001209570"/>
    </source>
</evidence>
<evidence type="ECO:0000259" key="1">
    <source>
        <dbReference type="Pfam" id="PF04366"/>
    </source>
</evidence>
<protein>
    <recommendedName>
        <fullName evidence="1">Ysc84 actin-binding domain-containing protein</fullName>
    </recommendedName>
</protein>
<sequence>MEKEIRKATNILNAFFDSTVDADAAIPVELIRNCAGLAFLTVVKAGMIWTGKIGTGVVIARLEDGSWSPPSGIGTAGVGFGAEIGGEIVDFMIILGSRSAVQTFKKGTQVSVGAGLELAIGPVGRAAGANLNAGGGGLSGNYTYSHAKGMFAGVGLHGSTILVRGDMNSKFYGREVSPLEILNGQVQAPAGSCDMLYAAIQRASDREGLSVELVPKLVRLLPTQDKRERLWAMYVRDVLLIRA</sequence>
<dbReference type="PANTHER" id="PTHR15629:SF2">
    <property type="entry name" value="SH3 DOMAIN-CONTAINING YSC84-LIKE PROTEIN 1"/>
    <property type="match status" value="1"/>
</dbReference>
<dbReference type="AlphaFoldDB" id="A0AAD5MBD5"/>
<dbReference type="EMBL" id="JAKCXM010000124">
    <property type="protein sequence ID" value="KAJ0401579.1"/>
    <property type="molecule type" value="Genomic_DNA"/>
</dbReference>
<dbReference type="Proteomes" id="UP001209570">
    <property type="component" value="Unassembled WGS sequence"/>
</dbReference>
<dbReference type="InterPro" id="IPR007461">
    <property type="entry name" value="Ysc84_actin-binding"/>
</dbReference>
<keyword evidence="3" id="KW-1185">Reference proteome</keyword>
<dbReference type="InterPro" id="IPR051702">
    <property type="entry name" value="SH3_domain_YSC84-like"/>
</dbReference>
<organism evidence="2 3">
    <name type="scientific">Pythium insidiosum</name>
    <name type="common">Pythiosis disease agent</name>
    <dbReference type="NCBI Taxonomy" id="114742"/>
    <lineage>
        <taxon>Eukaryota</taxon>
        <taxon>Sar</taxon>
        <taxon>Stramenopiles</taxon>
        <taxon>Oomycota</taxon>
        <taxon>Peronosporomycetes</taxon>
        <taxon>Pythiales</taxon>
        <taxon>Pythiaceae</taxon>
        <taxon>Pythium</taxon>
    </lineage>
</organism>
<dbReference type="Pfam" id="PF04366">
    <property type="entry name" value="Ysc84"/>
    <property type="match status" value="1"/>
</dbReference>
<dbReference type="PANTHER" id="PTHR15629">
    <property type="entry name" value="SH3YL1 PROTEIN"/>
    <property type="match status" value="1"/>
</dbReference>
<feature type="domain" description="Ysc84 actin-binding" evidence="1">
    <location>
        <begin position="77"/>
        <end position="202"/>
    </location>
</feature>
<accession>A0AAD5MBD5</accession>
<dbReference type="GO" id="GO:0035091">
    <property type="term" value="F:phosphatidylinositol binding"/>
    <property type="evidence" value="ECO:0007669"/>
    <property type="project" value="TreeGrafter"/>
</dbReference>
<gene>
    <name evidence="2" type="ORF">P43SY_008654</name>
</gene>
<name>A0AAD5MBD5_PYTIN</name>